<dbReference type="Proteomes" id="UP000019478">
    <property type="component" value="Unassembled WGS sequence"/>
</dbReference>
<feature type="region of interest" description="Disordered" evidence="1">
    <location>
        <begin position="1"/>
        <end position="23"/>
    </location>
</feature>
<gene>
    <name evidence="3" type="ORF">A1O3_09483</name>
</gene>
<dbReference type="HOGENOM" id="CLU_064547_0_0_1"/>
<proteinExistence type="predicted"/>
<dbReference type="AlphaFoldDB" id="W9XCV8"/>
<accession>W9XCV8</accession>
<protein>
    <recommendedName>
        <fullName evidence="2">SET domain-containing protein</fullName>
    </recommendedName>
</protein>
<dbReference type="Gene3D" id="2.170.270.10">
    <property type="entry name" value="SET domain"/>
    <property type="match status" value="1"/>
</dbReference>
<dbReference type="CDD" id="cd20071">
    <property type="entry name" value="SET_SMYD"/>
    <property type="match status" value="1"/>
</dbReference>
<dbReference type="PANTHER" id="PTHR47332">
    <property type="entry name" value="SET DOMAIN-CONTAINING PROTEIN 5"/>
    <property type="match status" value="1"/>
</dbReference>
<dbReference type="OrthoDB" id="265717at2759"/>
<dbReference type="EMBL" id="AMGY01000009">
    <property type="protein sequence ID" value="EXJ78322.1"/>
    <property type="molecule type" value="Genomic_DNA"/>
</dbReference>
<dbReference type="SMART" id="SM00317">
    <property type="entry name" value="SET"/>
    <property type="match status" value="1"/>
</dbReference>
<dbReference type="GeneID" id="19173567"/>
<dbReference type="SUPFAM" id="SSF82199">
    <property type="entry name" value="SET domain"/>
    <property type="match status" value="1"/>
</dbReference>
<dbReference type="PROSITE" id="PS50280">
    <property type="entry name" value="SET"/>
    <property type="match status" value="1"/>
</dbReference>
<dbReference type="InterPro" id="IPR053185">
    <property type="entry name" value="SET_domain_protein"/>
</dbReference>
<dbReference type="STRING" id="1182542.W9XCV8"/>
<evidence type="ECO:0000313" key="4">
    <source>
        <dbReference type="Proteomes" id="UP000019478"/>
    </source>
</evidence>
<dbReference type="InterPro" id="IPR046341">
    <property type="entry name" value="SET_dom_sf"/>
</dbReference>
<reference evidence="3 4" key="1">
    <citation type="submission" date="2013-03" db="EMBL/GenBank/DDBJ databases">
        <title>The Genome Sequence of Capronia epimyces CBS 606.96.</title>
        <authorList>
            <consortium name="The Broad Institute Genomics Platform"/>
            <person name="Cuomo C."/>
            <person name="de Hoog S."/>
            <person name="Gorbushina A."/>
            <person name="Walker B."/>
            <person name="Young S.K."/>
            <person name="Zeng Q."/>
            <person name="Gargeya S."/>
            <person name="Fitzgerald M."/>
            <person name="Haas B."/>
            <person name="Abouelleil A."/>
            <person name="Allen A.W."/>
            <person name="Alvarado L."/>
            <person name="Arachchi H.M."/>
            <person name="Berlin A.M."/>
            <person name="Chapman S.B."/>
            <person name="Gainer-Dewar J."/>
            <person name="Goldberg J."/>
            <person name="Griggs A."/>
            <person name="Gujja S."/>
            <person name="Hansen M."/>
            <person name="Howarth C."/>
            <person name="Imamovic A."/>
            <person name="Ireland A."/>
            <person name="Larimer J."/>
            <person name="McCowan C."/>
            <person name="Murphy C."/>
            <person name="Pearson M."/>
            <person name="Poon T.W."/>
            <person name="Priest M."/>
            <person name="Roberts A."/>
            <person name="Saif S."/>
            <person name="Shea T."/>
            <person name="Sisk P."/>
            <person name="Sykes S."/>
            <person name="Wortman J."/>
            <person name="Nusbaum C."/>
            <person name="Birren B."/>
        </authorList>
    </citation>
    <scope>NUCLEOTIDE SEQUENCE [LARGE SCALE GENOMIC DNA]</scope>
    <source>
        <strain evidence="3 4">CBS 606.96</strain>
    </source>
</reference>
<evidence type="ECO:0000256" key="1">
    <source>
        <dbReference type="SAM" id="MobiDB-lite"/>
    </source>
</evidence>
<organism evidence="3 4">
    <name type="scientific">Capronia epimyces CBS 606.96</name>
    <dbReference type="NCBI Taxonomy" id="1182542"/>
    <lineage>
        <taxon>Eukaryota</taxon>
        <taxon>Fungi</taxon>
        <taxon>Dikarya</taxon>
        <taxon>Ascomycota</taxon>
        <taxon>Pezizomycotina</taxon>
        <taxon>Eurotiomycetes</taxon>
        <taxon>Chaetothyriomycetidae</taxon>
        <taxon>Chaetothyriales</taxon>
        <taxon>Herpotrichiellaceae</taxon>
        <taxon>Capronia</taxon>
    </lineage>
</organism>
<dbReference type="PANTHER" id="PTHR47332:SF4">
    <property type="entry name" value="SET DOMAIN-CONTAINING PROTEIN 5"/>
    <property type="match status" value="1"/>
</dbReference>
<evidence type="ECO:0000259" key="2">
    <source>
        <dbReference type="PROSITE" id="PS50280"/>
    </source>
</evidence>
<keyword evidence="4" id="KW-1185">Reference proteome</keyword>
<evidence type="ECO:0000313" key="3">
    <source>
        <dbReference type="EMBL" id="EXJ78322.1"/>
    </source>
</evidence>
<dbReference type="RefSeq" id="XP_007737767.1">
    <property type="nucleotide sequence ID" value="XM_007739577.1"/>
</dbReference>
<name>W9XCV8_9EURO</name>
<dbReference type="eggNOG" id="KOG2084">
    <property type="taxonomic scope" value="Eukaryota"/>
</dbReference>
<dbReference type="Pfam" id="PF00856">
    <property type="entry name" value="SET"/>
    <property type="match status" value="1"/>
</dbReference>
<sequence length="302" mass="34321">MSQKHPYRSLHVPNDAPFKLKPSPGKGWGAFATRRIEQGAMILKEKPLFVLRKPHQEITEADIRAAFDRLGPSEKRQFLLLRDNGSSPFSNMERLCAENSFTLSTNSPGHGLFLLHSRFNHSCVPNSKVPTTGDEVIVSYATRDIDADEEITFCYNTDFECRTRHERHQALRFTCDCKACLTGTPFQQVSDMRRRLLRGLQYLTVGVDLDGRRQDSTLIIDSKLKKAAQDSSIPLSSRLFYYLLTMCLLAEEGLLDDFMVERYKPAIETAVALFRTESNVVIVRHVMAQKSWLGKCGMATRL</sequence>
<comment type="caution">
    <text evidence="3">The sequence shown here is derived from an EMBL/GenBank/DDBJ whole genome shotgun (WGS) entry which is preliminary data.</text>
</comment>
<dbReference type="InterPro" id="IPR001214">
    <property type="entry name" value="SET_dom"/>
</dbReference>
<feature type="domain" description="SET" evidence="2">
    <location>
        <begin position="16"/>
        <end position="156"/>
    </location>
</feature>